<accession>A0A9D1P9D9</accession>
<gene>
    <name evidence="2" type="ORF">IAA64_08495</name>
</gene>
<name>A0A9D1P9D9_9FIRM</name>
<protein>
    <submittedName>
        <fullName evidence="2">Uncharacterized protein</fullName>
    </submittedName>
</protein>
<dbReference type="Proteomes" id="UP000886884">
    <property type="component" value="Unassembled WGS sequence"/>
</dbReference>
<comment type="caution">
    <text evidence="2">The sequence shown here is derived from an EMBL/GenBank/DDBJ whole genome shotgun (WGS) entry which is preliminary data.</text>
</comment>
<evidence type="ECO:0000313" key="3">
    <source>
        <dbReference type="Proteomes" id="UP000886884"/>
    </source>
</evidence>
<feature type="signal peptide" evidence="1">
    <location>
        <begin position="1"/>
        <end position="24"/>
    </location>
</feature>
<organism evidence="2 3">
    <name type="scientific">Candidatus Ornithocaccomicrobium faecavium</name>
    <dbReference type="NCBI Taxonomy" id="2840890"/>
    <lineage>
        <taxon>Bacteria</taxon>
        <taxon>Bacillati</taxon>
        <taxon>Bacillota</taxon>
        <taxon>Clostridia</taxon>
        <taxon>Candidatus Ornithocaccomicrobium</taxon>
    </lineage>
</organism>
<dbReference type="EMBL" id="DVOT01000152">
    <property type="protein sequence ID" value="HIV27994.1"/>
    <property type="molecule type" value="Genomic_DNA"/>
</dbReference>
<evidence type="ECO:0000313" key="2">
    <source>
        <dbReference type="EMBL" id="HIV27994.1"/>
    </source>
</evidence>
<reference evidence="2" key="1">
    <citation type="submission" date="2020-10" db="EMBL/GenBank/DDBJ databases">
        <authorList>
            <person name="Gilroy R."/>
        </authorList>
    </citation>
    <scope>NUCLEOTIDE SEQUENCE</scope>
    <source>
        <strain evidence="2">CHK183-6373</strain>
    </source>
</reference>
<dbReference type="AlphaFoldDB" id="A0A9D1P9D9"/>
<sequence>MKQVLRTLALLCAMLLLVGGVSFATSTVESWGPFTFYSNSERSLVTQQKTTNYAYANASLDNGTANSLWVNVKYNGKDVATTQKIYNDGQVNRVYYLEEYAYNNYGQGLTGTLVGRQTGPFSETASGRGRLN</sequence>
<evidence type="ECO:0000256" key="1">
    <source>
        <dbReference type="SAM" id="SignalP"/>
    </source>
</evidence>
<reference evidence="2" key="2">
    <citation type="journal article" date="2021" name="PeerJ">
        <title>Extensive microbial diversity within the chicken gut microbiome revealed by metagenomics and culture.</title>
        <authorList>
            <person name="Gilroy R."/>
            <person name="Ravi A."/>
            <person name="Getino M."/>
            <person name="Pursley I."/>
            <person name="Horton D.L."/>
            <person name="Alikhan N.F."/>
            <person name="Baker D."/>
            <person name="Gharbi K."/>
            <person name="Hall N."/>
            <person name="Watson M."/>
            <person name="Adriaenssens E.M."/>
            <person name="Foster-Nyarko E."/>
            <person name="Jarju S."/>
            <person name="Secka A."/>
            <person name="Antonio M."/>
            <person name="Oren A."/>
            <person name="Chaudhuri R.R."/>
            <person name="La Ragione R."/>
            <person name="Hildebrand F."/>
            <person name="Pallen M.J."/>
        </authorList>
    </citation>
    <scope>NUCLEOTIDE SEQUENCE</scope>
    <source>
        <strain evidence="2">CHK183-6373</strain>
    </source>
</reference>
<keyword evidence="1" id="KW-0732">Signal</keyword>
<proteinExistence type="predicted"/>
<feature type="chain" id="PRO_5039366721" evidence="1">
    <location>
        <begin position="25"/>
        <end position="132"/>
    </location>
</feature>